<evidence type="ECO:0000313" key="1">
    <source>
        <dbReference type="EMBL" id="CAI0422987.1"/>
    </source>
</evidence>
<protein>
    <submittedName>
        <fullName evidence="1">Uncharacterized protein</fullName>
    </submittedName>
</protein>
<proteinExistence type="predicted"/>
<gene>
    <name evidence="1" type="ORF">LITE_LOCUS19351</name>
</gene>
<dbReference type="EMBL" id="CAMGYJ010000005">
    <property type="protein sequence ID" value="CAI0422987.1"/>
    <property type="molecule type" value="Genomic_DNA"/>
</dbReference>
<evidence type="ECO:0000313" key="2">
    <source>
        <dbReference type="Proteomes" id="UP001154282"/>
    </source>
</evidence>
<sequence>MTRLKSHSIGCLELFWSACMERDQHPSSRTRLLQLLLVLKATSTTIY</sequence>
<keyword evidence="2" id="KW-1185">Reference proteome</keyword>
<dbReference type="AlphaFoldDB" id="A0AAV0KMS5"/>
<dbReference type="Proteomes" id="UP001154282">
    <property type="component" value="Unassembled WGS sequence"/>
</dbReference>
<comment type="caution">
    <text evidence="1">The sequence shown here is derived from an EMBL/GenBank/DDBJ whole genome shotgun (WGS) entry which is preliminary data.</text>
</comment>
<accession>A0AAV0KMS5</accession>
<organism evidence="1 2">
    <name type="scientific">Linum tenue</name>
    <dbReference type="NCBI Taxonomy" id="586396"/>
    <lineage>
        <taxon>Eukaryota</taxon>
        <taxon>Viridiplantae</taxon>
        <taxon>Streptophyta</taxon>
        <taxon>Embryophyta</taxon>
        <taxon>Tracheophyta</taxon>
        <taxon>Spermatophyta</taxon>
        <taxon>Magnoliopsida</taxon>
        <taxon>eudicotyledons</taxon>
        <taxon>Gunneridae</taxon>
        <taxon>Pentapetalae</taxon>
        <taxon>rosids</taxon>
        <taxon>fabids</taxon>
        <taxon>Malpighiales</taxon>
        <taxon>Linaceae</taxon>
        <taxon>Linum</taxon>
    </lineage>
</organism>
<reference evidence="1" key="1">
    <citation type="submission" date="2022-08" db="EMBL/GenBank/DDBJ databases">
        <authorList>
            <person name="Gutierrez-Valencia J."/>
        </authorList>
    </citation>
    <scope>NUCLEOTIDE SEQUENCE</scope>
</reference>
<feature type="non-terminal residue" evidence="1">
    <location>
        <position position="47"/>
    </location>
</feature>
<name>A0AAV0KMS5_9ROSI</name>